<dbReference type="SUPFAM" id="SSF51905">
    <property type="entry name" value="FAD/NAD(P)-binding domain"/>
    <property type="match status" value="1"/>
</dbReference>
<feature type="binding site" evidence="4">
    <location>
        <begin position="38"/>
        <end position="39"/>
    </location>
    <ligand>
        <name>FAD</name>
        <dbReference type="ChEBI" id="CHEBI:57692"/>
    </ligand>
</feature>
<dbReference type="Proteomes" id="UP000536909">
    <property type="component" value="Unassembled WGS sequence"/>
</dbReference>
<dbReference type="PANTHER" id="PTHR43563">
    <property type="entry name" value="AMINE OXIDASE"/>
    <property type="match status" value="1"/>
</dbReference>
<evidence type="ECO:0000256" key="4">
    <source>
        <dbReference type="PIRSR" id="PIRSR601613-1"/>
    </source>
</evidence>
<evidence type="ECO:0000256" key="1">
    <source>
        <dbReference type="ARBA" id="ARBA00001974"/>
    </source>
</evidence>
<dbReference type="Proteomes" id="UP000308000">
    <property type="component" value="Unassembled WGS sequence"/>
</dbReference>
<dbReference type="RefSeq" id="WP_129120279.1">
    <property type="nucleotide sequence ID" value="NZ_BSUI01000009.1"/>
</dbReference>
<reference evidence="7 8" key="1">
    <citation type="submission" date="2019-04" db="EMBL/GenBank/DDBJ databases">
        <title>Deinococcus metalilatus MA1002 mutant No.5.</title>
        <authorList>
            <person name="Park W."/>
            <person name="Park C."/>
        </authorList>
    </citation>
    <scope>NUCLEOTIDE SEQUENCE [LARGE SCALE GENOMIC DNA]</scope>
    <source>
        <strain evidence="7 8">MA1002-m5</strain>
    </source>
</reference>
<evidence type="ECO:0000313" key="9">
    <source>
        <dbReference type="Proteomes" id="UP000536909"/>
    </source>
</evidence>
<feature type="binding site" evidence="4">
    <location>
        <position position="195"/>
    </location>
    <ligand>
        <name>substrate</name>
    </ligand>
</feature>
<protein>
    <submittedName>
        <fullName evidence="6 7">Monoamine oxidase</fullName>
        <ecNumber evidence="6">1.4.3.4</ecNumber>
    </submittedName>
</protein>
<proteinExistence type="inferred from homology"/>
<dbReference type="InterPro" id="IPR050703">
    <property type="entry name" value="Flavin_MAO"/>
</dbReference>
<feature type="domain" description="Amine oxidase" evidence="5">
    <location>
        <begin position="18"/>
        <end position="450"/>
    </location>
</feature>
<evidence type="ECO:0000259" key="5">
    <source>
        <dbReference type="Pfam" id="PF01593"/>
    </source>
</evidence>
<gene>
    <name evidence="7" type="ORF">FCS05_13095</name>
    <name evidence="6" type="ORF">HNQ10_003272</name>
</gene>
<keyword evidence="3 6" id="KW-0560">Oxidoreductase</keyword>
<evidence type="ECO:0000256" key="3">
    <source>
        <dbReference type="ARBA" id="ARBA00023002"/>
    </source>
</evidence>
<evidence type="ECO:0000313" key="8">
    <source>
        <dbReference type="Proteomes" id="UP000308000"/>
    </source>
</evidence>
<comment type="similarity">
    <text evidence="2">Belongs to the flavin monoamine oxidase family.</text>
</comment>
<feature type="binding site" evidence="4">
    <location>
        <position position="343"/>
    </location>
    <ligand>
        <name>substrate</name>
    </ligand>
</feature>
<dbReference type="SUPFAM" id="SSF54373">
    <property type="entry name" value="FAD-linked reductases, C-terminal domain"/>
    <property type="match status" value="1"/>
</dbReference>
<accession>A0AAJ5JY05</accession>
<name>A0AAJ5JY05_9DEIO</name>
<dbReference type="EMBL" id="JACHFV010000011">
    <property type="protein sequence ID" value="MBB5296425.1"/>
    <property type="molecule type" value="Genomic_DNA"/>
</dbReference>
<dbReference type="PANTHER" id="PTHR43563:SF1">
    <property type="entry name" value="AMINE OXIDASE [FLAVIN-CONTAINING] B"/>
    <property type="match status" value="1"/>
</dbReference>
<dbReference type="Gene3D" id="3.50.50.60">
    <property type="entry name" value="FAD/NAD(P)-binding domain"/>
    <property type="match status" value="1"/>
</dbReference>
<evidence type="ECO:0000313" key="7">
    <source>
        <dbReference type="EMBL" id="TLK25103.1"/>
    </source>
</evidence>
<comment type="caution">
    <text evidence="7">The sequence shown here is derived from an EMBL/GenBank/DDBJ whole genome shotgun (WGS) entry which is preliminary data.</text>
</comment>
<evidence type="ECO:0000256" key="2">
    <source>
        <dbReference type="ARBA" id="ARBA00005995"/>
    </source>
</evidence>
<dbReference type="Pfam" id="PF01593">
    <property type="entry name" value="Amino_oxidase"/>
    <property type="match status" value="1"/>
</dbReference>
<evidence type="ECO:0000313" key="6">
    <source>
        <dbReference type="EMBL" id="MBB5296425.1"/>
    </source>
</evidence>
<feature type="binding site" evidence="4">
    <location>
        <position position="426"/>
    </location>
    <ligand>
        <name>FAD</name>
        <dbReference type="ChEBI" id="CHEBI:57692"/>
    </ligand>
</feature>
<dbReference type="EMBL" id="VBRC01000009">
    <property type="protein sequence ID" value="TLK25103.1"/>
    <property type="molecule type" value="Genomic_DNA"/>
</dbReference>
<sequence length="460" mass="48602">MTTPHPDAPEVIVVGAGLAGLTAARRLTQAGRRVRVLEARGRVGGRTHTLRLPVTGVSVDVGGQWVGPNQPHVMALIRELGLEVFPTHDAGQNLALVLGHRLLYRGLIPPLPPHVLADYALLSGRFEALARRIPKEAPWTAPGAEALDAQTLDTWITRHAHTPQTRALMRLYAGAVFSADAGELSLLHALAYTAHGGGINGHTLTRGNALQDRVLGGAQSIAQRLADGLPDVRLNSPVTRVEQDGAGVTLHTPDGPHRAPHAVLAVPPTLLSGVPFDPPLPPRRAQLQQRLPMGAVIKFLAVYERPFWRDASLSGMAISDTGPVTVTFDNSPPQGAPGVLLGFIEGHDARAPMDRGEEERREAALASLARLSGEAALFPLETVDCNWAAEPYSGGCYGALFGPGTWTGYGQALRAPAGRLHWAGAETARVWMNYMDGAVESGERVAAEVLAAVGLAAAGP</sequence>
<dbReference type="InterPro" id="IPR002937">
    <property type="entry name" value="Amino_oxidase"/>
</dbReference>
<dbReference type="AlphaFoldDB" id="A0AAJ5JY05"/>
<organism evidence="7 8">
    <name type="scientific">Deinococcus metallilatus</name>
    <dbReference type="NCBI Taxonomy" id="1211322"/>
    <lineage>
        <taxon>Bacteria</taxon>
        <taxon>Thermotogati</taxon>
        <taxon>Deinococcota</taxon>
        <taxon>Deinococci</taxon>
        <taxon>Deinococcales</taxon>
        <taxon>Deinococcaceae</taxon>
        <taxon>Deinococcus</taxon>
    </lineage>
</organism>
<dbReference type="PRINTS" id="PR00757">
    <property type="entry name" value="AMINEOXDASEF"/>
</dbReference>
<dbReference type="InterPro" id="IPR036188">
    <property type="entry name" value="FAD/NAD-bd_sf"/>
</dbReference>
<keyword evidence="9" id="KW-1185">Reference proteome</keyword>
<comment type="cofactor">
    <cofactor evidence="1">
        <name>FAD</name>
        <dbReference type="ChEBI" id="CHEBI:57692"/>
    </cofactor>
</comment>
<feature type="binding site" evidence="4">
    <location>
        <position position="238"/>
    </location>
    <ligand>
        <name>FAD</name>
        <dbReference type="ChEBI" id="CHEBI:57692"/>
    </ligand>
</feature>
<reference evidence="6 9" key="2">
    <citation type="submission" date="2020-08" db="EMBL/GenBank/DDBJ databases">
        <title>Genomic Encyclopedia of Type Strains, Phase IV (KMG-IV): sequencing the most valuable type-strain genomes for metagenomic binning, comparative biology and taxonomic classification.</title>
        <authorList>
            <person name="Goeker M."/>
        </authorList>
    </citation>
    <scope>NUCLEOTIDE SEQUENCE [LARGE SCALE GENOMIC DNA]</scope>
    <source>
        <strain evidence="6 9">DSM 105434</strain>
    </source>
</reference>
<dbReference type="InterPro" id="IPR001613">
    <property type="entry name" value="Flavin_amine_oxidase"/>
</dbReference>
<dbReference type="GO" id="GO:0097621">
    <property type="term" value="F:monoamine oxidase activity"/>
    <property type="evidence" value="ECO:0007669"/>
    <property type="project" value="UniProtKB-EC"/>
</dbReference>
<dbReference type="EC" id="1.4.3.4" evidence="6"/>